<organism evidence="2 3">
    <name type="scientific">Gemmata palustris</name>
    <dbReference type="NCBI Taxonomy" id="2822762"/>
    <lineage>
        <taxon>Bacteria</taxon>
        <taxon>Pseudomonadati</taxon>
        <taxon>Planctomycetota</taxon>
        <taxon>Planctomycetia</taxon>
        <taxon>Gemmatales</taxon>
        <taxon>Gemmataceae</taxon>
        <taxon>Gemmata</taxon>
    </lineage>
</organism>
<sequence>MLITKYGLPWAKDSADQTLAKEFGKLLRSLKLGGRTGLGFYTLRHTFRTVADEAKDQPAVDYVMAHESGHMSSHYRETISDERLRAVSDFVRKWVFGPDVVAA</sequence>
<dbReference type="InterPro" id="IPR011010">
    <property type="entry name" value="DNA_brk_join_enz"/>
</dbReference>
<reference evidence="2 3" key="1">
    <citation type="submission" date="2021-04" db="EMBL/GenBank/DDBJ databases">
        <authorList>
            <person name="Ivanova A."/>
        </authorList>
    </citation>
    <scope>NUCLEOTIDE SEQUENCE [LARGE SCALE GENOMIC DNA]</scope>
    <source>
        <strain evidence="2 3">G18</strain>
    </source>
</reference>
<comment type="caution">
    <text evidence="2">The sequence shown here is derived from an EMBL/GenBank/DDBJ whole genome shotgun (WGS) entry which is preliminary data.</text>
</comment>
<name>A0ABS5BXG4_9BACT</name>
<accession>A0ABS5BXG4</accession>
<dbReference type="SUPFAM" id="SSF56349">
    <property type="entry name" value="DNA breaking-rejoining enzymes"/>
    <property type="match status" value="1"/>
</dbReference>
<keyword evidence="3" id="KW-1185">Reference proteome</keyword>
<protein>
    <recommendedName>
        <fullName evidence="4">Tyr recombinase domain-containing protein</fullName>
    </recommendedName>
</protein>
<proteinExistence type="predicted"/>
<evidence type="ECO:0000313" key="2">
    <source>
        <dbReference type="EMBL" id="MBP3958441.1"/>
    </source>
</evidence>
<dbReference type="Proteomes" id="UP000676565">
    <property type="component" value="Unassembled WGS sequence"/>
</dbReference>
<dbReference type="EMBL" id="JAGKQQ010000001">
    <property type="protein sequence ID" value="MBP3958441.1"/>
    <property type="molecule type" value="Genomic_DNA"/>
</dbReference>
<dbReference type="Gene3D" id="1.10.443.10">
    <property type="entry name" value="Intergrase catalytic core"/>
    <property type="match status" value="1"/>
</dbReference>
<dbReference type="RefSeq" id="WP_210658433.1">
    <property type="nucleotide sequence ID" value="NZ_JAGKQQ010000001.1"/>
</dbReference>
<evidence type="ECO:0008006" key="4">
    <source>
        <dbReference type="Google" id="ProtNLM"/>
    </source>
</evidence>
<gene>
    <name evidence="2" type="ORF">J8F10_24600</name>
</gene>
<evidence type="ECO:0000313" key="3">
    <source>
        <dbReference type="Proteomes" id="UP000676565"/>
    </source>
</evidence>
<keyword evidence="1" id="KW-0233">DNA recombination</keyword>
<dbReference type="InterPro" id="IPR013762">
    <property type="entry name" value="Integrase-like_cat_sf"/>
</dbReference>
<evidence type="ECO:0000256" key="1">
    <source>
        <dbReference type="ARBA" id="ARBA00023172"/>
    </source>
</evidence>